<accession>A0A0F9PQQ8</accession>
<protein>
    <submittedName>
        <fullName evidence="1">Uncharacterized protein</fullName>
    </submittedName>
</protein>
<dbReference type="AlphaFoldDB" id="A0A0F9PQQ8"/>
<dbReference type="EMBL" id="LAZR01006003">
    <property type="protein sequence ID" value="KKM95482.1"/>
    <property type="molecule type" value="Genomic_DNA"/>
</dbReference>
<gene>
    <name evidence="1" type="ORF">LCGC14_1187800</name>
</gene>
<comment type="caution">
    <text evidence="1">The sequence shown here is derived from an EMBL/GenBank/DDBJ whole genome shotgun (WGS) entry which is preliminary data.</text>
</comment>
<reference evidence="1" key="1">
    <citation type="journal article" date="2015" name="Nature">
        <title>Complex archaea that bridge the gap between prokaryotes and eukaryotes.</title>
        <authorList>
            <person name="Spang A."/>
            <person name="Saw J.H."/>
            <person name="Jorgensen S.L."/>
            <person name="Zaremba-Niedzwiedzka K."/>
            <person name="Martijn J."/>
            <person name="Lind A.E."/>
            <person name="van Eijk R."/>
            <person name="Schleper C."/>
            <person name="Guy L."/>
            <person name="Ettema T.J."/>
        </authorList>
    </citation>
    <scope>NUCLEOTIDE SEQUENCE</scope>
</reference>
<organism evidence="1">
    <name type="scientific">marine sediment metagenome</name>
    <dbReference type="NCBI Taxonomy" id="412755"/>
    <lineage>
        <taxon>unclassified sequences</taxon>
        <taxon>metagenomes</taxon>
        <taxon>ecological metagenomes</taxon>
    </lineage>
</organism>
<name>A0A0F9PQQ8_9ZZZZ</name>
<evidence type="ECO:0000313" key="1">
    <source>
        <dbReference type="EMBL" id="KKM95482.1"/>
    </source>
</evidence>
<proteinExistence type="predicted"/>
<sequence>MSNRSEPLPWRVRRPRIMNAGGMFGLGPFVYWERHRNADRPEWGTWGTISVGFHLVMWDVEIEISTDEPATR</sequence>